<dbReference type="InterPro" id="IPR003156">
    <property type="entry name" value="DHHA1_dom"/>
</dbReference>
<sequence>MVWKKSPVSAQEIRRLHEQYGLDVLSASILVRRGQTSSEQVKFFLEQELTYLHNPFLFDDMEEVVDRINEAVAEGENVCVIGDRDVDGITSTALLVQELRDMGLSVTYQLPEGDDPYGMTIKGVEKAHEDKVTLMITVDCGISNFDEIAHAHSLGIDTIVLDHHISGDTLPPALAIIDPKMPGSGYPFEHLAGCGVAAKVIWALRFSKTDFYREECILLHAQPGHDTIIIQAMRIQNLLVIDRVIEEVNPGLLSPSQSKALSFLSCGLPILVLDAQAELVQLKQAFGKKIDIHLVEMRPQMEAVMPVMKNKGLFALSNLSRAIKYSPFGRDELQVLYTLFVAYCMKKHPSLDSDYESILDLVAIGTVADLMPMEDENRILVKRGLKVLAQGRRESLMPLFSMQNLLGKQLSTSDISWQISPMINASGRMGKPSVALEMMLSSDLGQTEELAGQLLRLNKERQKLGEESWDRLLKMAKDSFEATGSKLVVVEDSTLSRGITGVMASRLLKQFNAPALVLATVAEGRVSASMRSPDSFNARDFLSRFSDLFLDFGGHACAGGFSMDISQLHSFKQRVMDEIDTMDCLPDEVEEVNIDCTLPEAYMTPDIIKVVEFFEPYGEKNPPLVLLMEGAVIENIQIMNNKNGSVQHVKMTLAFGQYKWPALYWNAADRIGRDFDVGTAVDIVFRLGRNYFRNQETLQITVLDLKPSV</sequence>
<dbReference type="NCBIfam" id="TIGR00644">
    <property type="entry name" value="recJ"/>
    <property type="match status" value="1"/>
</dbReference>
<keyword evidence="3" id="KW-0540">Nuclease</keyword>
<dbReference type="PANTHER" id="PTHR30255:SF2">
    <property type="entry name" value="SINGLE-STRANDED-DNA-SPECIFIC EXONUCLEASE RECJ"/>
    <property type="match status" value="1"/>
</dbReference>
<evidence type="ECO:0000256" key="4">
    <source>
        <dbReference type="ARBA" id="ARBA00022801"/>
    </source>
</evidence>
<dbReference type="GO" id="GO:0006310">
    <property type="term" value="P:DNA recombination"/>
    <property type="evidence" value="ECO:0007669"/>
    <property type="project" value="InterPro"/>
</dbReference>
<dbReference type="EMBL" id="VSSQ01000702">
    <property type="protein sequence ID" value="MPM00011.1"/>
    <property type="molecule type" value="Genomic_DNA"/>
</dbReference>
<evidence type="ECO:0000259" key="6">
    <source>
        <dbReference type="Pfam" id="PF01368"/>
    </source>
</evidence>
<comment type="caution">
    <text evidence="9">The sequence shown here is derived from an EMBL/GenBank/DDBJ whole genome shotgun (WGS) entry which is preliminary data.</text>
</comment>
<evidence type="ECO:0000259" key="7">
    <source>
        <dbReference type="Pfam" id="PF02272"/>
    </source>
</evidence>
<keyword evidence="4" id="KW-0378">Hydrolase</keyword>
<organism evidence="9">
    <name type="scientific">bioreactor metagenome</name>
    <dbReference type="NCBI Taxonomy" id="1076179"/>
    <lineage>
        <taxon>unclassified sequences</taxon>
        <taxon>metagenomes</taxon>
        <taxon>ecological metagenomes</taxon>
    </lineage>
</organism>
<dbReference type="PANTHER" id="PTHR30255">
    <property type="entry name" value="SINGLE-STRANDED-DNA-SPECIFIC EXONUCLEASE RECJ"/>
    <property type="match status" value="1"/>
</dbReference>
<dbReference type="GO" id="GO:0003676">
    <property type="term" value="F:nucleic acid binding"/>
    <property type="evidence" value="ECO:0007669"/>
    <property type="project" value="InterPro"/>
</dbReference>
<proteinExistence type="inferred from homology"/>
<evidence type="ECO:0000256" key="2">
    <source>
        <dbReference type="ARBA" id="ARBA00019841"/>
    </source>
</evidence>
<dbReference type="Pfam" id="PF01368">
    <property type="entry name" value="DHH"/>
    <property type="match status" value="1"/>
</dbReference>
<dbReference type="Pfam" id="PF02272">
    <property type="entry name" value="DHHA1"/>
    <property type="match status" value="1"/>
</dbReference>
<dbReference type="InterPro" id="IPR041122">
    <property type="entry name" value="RecJ_OB"/>
</dbReference>
<dbReference type="Gene3D" id="2.40.50.460">
    <property type="match status" value="1"/>
</dbReference>
<dbReference type="InterPro" id="IPR038763">
    <property type="entry name" value="DHH_sf"/>
</dbReference>
<evidence type="ECO:0000259" key="8">
    <source>
        <dbReference type="Pfam" id="PF17768"/>
    </source>
</evidence>
<dbReference type="GO" id="GO:0006281">
    <property type="term" value="P:DNA repair"/>
    <property type="evidence" value="ECO:0007669"/>
    <property type="project" value="InterPro"/>
</dbReference>
<dbReference type="Gene3D" id="3.90.1640.30">
    <property type="match status" value="2"/>
</dbReference>
<reference evidence="9" key="1">
    <citation type="submission" date="2019-08" db="EMBL/GenBank/DDBJ databases">
        <authorList>
            <person name="Kucharzyk K."/>
            <person name="Murdoch R.W."/>
            <person name="Higgins S."/>
            <person name="Loffler F."/>
        </authorList>
    </citation>
    <scope>NUCLEOTIDE SEQUENCE</scope>
</reference>
<evidence type="ECO:0000256" key="1">
    <source>
        <dbReference type="ARBA" id="ARBA00005915"/>
    </source>
</evidence>
<dbReference type="InterPro" id="IPR051673">
    <property type="entry name" value="SSDNA_exonuclease_RecJ"/>
</dbReference>
<protein>
    <recommendedName>
        <fullName evidence="2">Single-stranded-DNA-specific exonuclease RecJ</fullName>
    </recommendedName>
</protein>
<evidence type="ECO:0000313" key="9">
    <source>
        <dbReference type="EMBL" id="MPM00011.1"/>
    </source>
</evidence>
<accession>A0A644W955</accession>
<feature type="domain" description="DDH" evidence="6">
    <location>
        <begin position="77"/>
        <end position="205"/>
    </location>
</feature>
<feature type="domain" description="DHHA1" evidence="7">
    <location>
        <begin position="486"/>
        <end position="577"/>
    </location>
</feature>
<evidence type="ECO:0000256" key="3">
    <source>
        <dbReference type="ARBA" id="ARBA00022722"/>
    </source>
</evidence>
<dbReference type="GO" id="GO:0008409">
    <property type="term" value="F:5'-3' exonuclease activity"/>
    <property type="evidence" value="ECO:0007669"/>
    <property type="project" value="InterPro"/>
</dbReference>
<dbReference type="AlphaFoldDB" id="A0A644W955"/>
<comment type="similarity">
    <text evidence="1">Belongs to the RecJ family.</text>
</comment>
<dbReference type="SUPFAM" id="SSF64182">
    <property type="entry name" value="DHH phosphoesterases"/>
    <property type="match status" value="2"/>
</dbReference>
<dbReference type="InterPro" id="IPR004610">
    <property type="entry name" value="RecJ"/>
</dbReference>
<feature type="domain" description="RecJ OB" evidence="8">
    <location>
        <begin position="594"/>
        <end position="704"/>
    </location>
</feature>
<keyword evidence="5" id="KW-0269">Exonuclease</keyword>
<gene>
    <name evidence="9" type="ORF">SDC9_46233</name>
</gene>
<dbReference type="Pfam" id="PF17768">
    <property type="entry name" value="RecJ_OB"/>
    <property type="match status" value="1"/>
</dbReference>
<evidence type="ECO:0000256" key="5">
    <source>
        <dbReference type="ARBA" id="ARBA00022839"/>
    </source>
</evidence>
<name>A0A644W955_9ZZZZ</name>
<dbReference type="InterPro" id="IPR001667">
    <property type="entry name" value="DDH_dom"/>
</dbReference>